<proteinExistence type="predicted"/>
<evidence type="ECO:0000313" key="2">
    <source>
        <dbReference type="Proteomes" id="UP000014204"/>
    </source>
</evidence>
<comment type="caution">
    <text evidence="1">The sequence shown here is derived from an EMBL/GenBank/DDBJ whole genome shotgun (WGS) entry which is preliminary data.</text>
</comment>
<dbReference type="OrthoDB" id="9553782at2"/>
<keyword evidence="2" id="KW-1185">Reference proteome</keyword>
<dbReference type="HOGENOM" id="CLU_2218963_0_0_11"/>
<dbReference type="AlphaFoldDB" id="R9KUN9"/>
<dbReference type="EMBL" id="ASSY01000010">
    <property type="protein sequence ID" value="EOS49936.1"/>
    <property type="molecule type" value="Genomic_DNA"/>
</dbReference>
<gene>
    <name evidence="1" type="ORF">C811_02401</name>
</gene>
<name>R9KUN9_9ACTN</name>
<dbReference type="GeneID" id="82191737"/>
<reference evidence="1 2" key="1">
    <citation type="submission" date="2013-04" db="EMBL/GenBank/DDBJ databases">
        <title>The Genome Sequence of Enterorhabdus caecimuris B7.</title>
        <authorList>
            <consortium name="The Broad Institute Genomics Platform"/>
            <consortium name="The Broad Institute Genome Sequencing Center for Infectious Disease"/>
            <person name="Earl A."/>
            <person name="Xavier R."/>
            <person name="Elson C."/>
            <person name="Duck W."/>
            <person name="Walker B."/>
            <person name="Young S."/>
            <person name="Zeng Q."/>
            <person name="Gargeya S."/>
            <person name="Fitzgerald M."/>
            <person name="Haas B."/>
            <person name="Abouelleil A."/>
            <person name="Allen A.W."/>
            <person name="Alvarado L."/>
            <person name="Arachchi H.M."/>
            <person name="Berlin A.M."/>
            <person name="Chapman S.B."/>
            <person name="Gainer-Dewar J."/>
            <person name="Goldberg J."/>
            <person name="Griggs A."/>
            <person name="Gujja S."/>
            <person name="Hansen M."/>
            <person name="Howarth C."/>
            <person name="Imamovic A."/>
            <person name="Ireland A."/>
            <person name="Larimer J."/>
            <person name="McCowan C."/>
            <person name="Murphy C."/>
            <person name="Pearson M."/>
            <person name="Poon T.W."/>
            <person name="Priest M."/>
            <person name="Roberts A."/>
            <person name="Saif S."/>
            <person name="Shea T."/>
            <person name="Sisk P."/>
            <person name="Sykes S."/>
            <person name="Wortman J."/>
            <person name="Nusbaum C."/>
            <person name="Birren B."/>
        </authorList>
    </citation>
    <scope>NUCLEOTIDE SEQUENCE [LARGE SCALE GENOMIC DNA]</scope>
    <source>
        <strain evidence="1 2">B7</strain>
    </source>
</reference>
<dbReference type="Proteomes" id="UP000014204">
    <property type="component" value="Unassembled WGS sequence"/>
</dbReference>
<protein>
    <submittedName>
        <fullName evidence="1">Uncharacterized protein</fullName>
    </submittedName>
</protein>
<accession>R9KUN9</accession>
<evidence type="ECO:0000313" key="1">
    <source>
        <dbReference type="EMBL" id="EOS49936.1"/>
    </source>
</evidence>
<organism evidence="1 2">
    <name type="scientific">Adlercreutzia caecimuris B7</name>
    <dbReference type="NCBI Taxonomy" id="1235794"/>
    <lineage>
        <taxon>Bacteria</taxon>
        <taxon>Bacillati</taxon>
        <taxon>Actinomycetota</taxon>
        <taxon>Coriobacteriia</taxon>
        <taxon>Eggerthellales</taxon>
        <taxon>Eggerthellaceae</taxon>
        <taxon>Adlercreutzia</taxon>
    </lineage>
</organism>
<sequence length="106" mass="12022">MHQANSHMDLFKADFMYVGPERIPVGFIVPQSDDDTEKDALSFSFDDKEMADLTVGFSVPKSWLDAKDREGKNYLAYGRVEGDYHKDTEGLVVPTVRYTWLDIAVA</sequence>
<dbReference type="RefSeq" id="WP_016310572.1">
    <property type="nucleotide sequence ID" value="NZ_KE159646.1"/>
</dbReference>